<keyword evidence="4" id="KW-0805">Transcription regulation</keyword>
<keyword evidence="7" id="KW-0539">Nucleus</keyword>
<evidence type="ECO:0000256" key="4">
    <source>
        <dbReference type="ARBA" id="ARBA00023015"/>
    </source>
</evidence>
<feature type="region of interest" description="Disordered" evidence="8">
    <location>
        <begin position="43"/>
        <end position="92"/>
    </location>
</feature>
<dbReference type="CDD" id="cd12148">
    <property type="entry name" value="fungal_TF_MHR"/>
    <property type="match status" value="1"/>
</dbReference>
<keyword evidence="11" id="KW-1185">Reference proteome</keyword>
<feature type="region of interest" description="Disordered" evidence="8">
    <location>
        <begin position="574"/>
        <end position="600"/>
    </location>
</feature>
<dbReference type="GO" id="GO:0008270">
    <property type="term" value="F:zinc ion binding"/>
    <property type="evidence" value="ECO:0007669"/>
    <property type="project" value="InterPro"/>
</dbReference>
<evidence type="ECO:0000256" key="1">
    <source>
        <dbReference type="ARBA" id="ARBA00004123"/>
    </source>
</evidence>
<keyword evidence="3" id="KW-0862">Zinc</keyword>
<comment type="caution">
    <text evidence="10">The sequence shown here is derived from an EMBL/GenBank/DDBJ whole genome shotgun (WGS) entry which is preliminary data.</text>
</comment>
<dbReference type="GO" id="GO:0045944">
    <property type="term" value="P:positive regulation of transcription by RNA polymerase II"/>
    <property type="evidence" value="ECO:0007669"/>
    <property type="project" value="TreeGrafter"/>
</dbReference>
<evidence type="ECO:0000259" key="9">
    <source>
        <dbReference type="SMART" id="SM00906"/>
    </source>
</evidence>
<gene>
    <name evidence="10" type="ORF">CCHLO57077_00017356</name>
</gene>
<dbReference type="Pfam" id="PF04082">
    <property type="entry name" value="Fungal_trans"/>
    <property type="match status" value="1"/>
</dbReference>
<dbReference type="InterPro" id="IPR052202">
    <property type="entry name" value="Yeast_MetPath_Reg"/>
</dbReference>
<dbReference type="GO" id="GO:0006351">
    <property type="term" value="P:DNA-templated transcription"/>
    <property type="evidence" value="ECO:0007669"/>
    <property type="project" value="InterPro"/>
</dbReference>
<feature type="compositionally biased region" description="Low complexity" evidence="8">
    <location>
        <begin position="43"/>
        <end position="52"/>
    </location>
</feature>
<feature type="compositionally biased region" description="Gly residues" evidence="8">
    <location>
        <begin position="589"/>
        <end position="600"/>
    </location>
</feature>
<dbReference type="GO" id="GO:0043565">
    <property type="term" value="F:sequence-specific DNA binding"/>
    <property type="evidence" value="ECO:0007669"/>
    <property type="project" value="TreeGrafter"/>
</dbReference>
<name>A0AA35LNP4_9HYPO</name>
<dbReference type="SMART" id="SM00906">
    <property type="entry name" value="Fungal_trans"/>
    <property type="match status" value="1"/>
</dbReference>
<evidence type="ECO:0000256" key="5">
    <source>
        <dbReference type="ARBA" id="ARBA00023125"/>
    </source>
</evidence>
<dbReference type="GO" id="GO:0000981">
    <property type="term" value="F:DNA-binding transcription factor activity, RNA polymerase II-specific"/>
    <property type="evidence" value="ECO:0007669"/>
    <property type="project" value="TreeGrafter"/>
</dbReference>
<dbReference type="GO" id="GO:0005634">
    <property type="term" value="C:nucleus"/>
    <property type="evidence" value="ECO:0007669"/>
    <property type="project" value="UniProtKB-SubCell"/>
</dbReference>
<evidence type="ECO:0000313" key="10">
    <source>
        <dbReference type="EMBL" id="CAI6013957.1"/>
    </source>
</evidence>
<dbReference type="PANTHER" id="PTHR47782:SF12">
    <property type="entry name" value="ZN(II)2CYS6 TRANSCRIPTION FACTOR (EUROFUNG)"/>
    <property type="match status" value="1"/>
</dbReference>
<dbReference type="AlphaFoldDB" id="A0AA35LNP4"/>
<evidence type="ECO:0000256" key="2">
    <source>
        <dbReference type="ARBA" id="ARBA00022723"/>
    </source>
</evidence>
<evidence type="ECO:0000256" key="8">
    <source>
        <dbReference type="SAM" id="MobiDB-lite"/>
    </source>
</evidence>
<reference evidence="10" key="1">
    <citation type="submission" date="2023-01" db="EMBL/GenBank/DDBJ databases">
        <authorList>
            <person name="Piombo E."/>
        </authorList>
    </citation>
    <scope>NUCLEOTIDE SEQUENCE</scope>
</reference>
<dbReference type="Proteomes" id="UP001160390">
    <property type="component" value="Unassembled WGS sequence"/>
</dbReference>
<evidence type="ECO:0000256" key="3">
    <source>
        <dbReference type="ARBA" id="ARBA00022833"/>
    </source>
</evidence>
<keyword evidence="6" id="KW-0804">Transcription</keyword>
<organism evidence="10 11">
    <name type="scientific">Clonostachys chloroleuca</name>
    <dbReference type="NCBI Taxonomy" id="1926264"/>
    <lineage>
        <taxon>Eukaryota</taxon>
        <taxon>Fungi</taxon>
        <taxon>Dikarya</taxon>
        <taxon>Ascomycota</taxon>
        <taxon>Pezizomycotina</taxon>
        <taxon>Sordariomycetes</taxon>
        <taxon>Hypocreomycetidae</taxon>
        <taxon>Hypocreales</taxon>
        <taxon>Bionectriaceae</taxon>
        <taxon>Clonostachys</taxon>
    </lineage>
</organism>
<feature type="domain" description="Xylanolytic transcriptional activator regulatory" evidence="9">
    <location>
        <begin position="268"/>
        <end position="343"/>
    </location>
</feature>
<evidence type="ECO:0000256" key="6">
    <source>
        <dbReference type="ARBA" id="ARBA00023163"/>
    </source>
</evidence>
<protein>
    <recommendedName>
        <fullName evidence="9">Xylanolytic transcriptional activator regulatory domain-containing protein</fullName>
    </recommendedName>
</protein>
<dbReference type="InterPro" id="IPR007219">
    <property type="entry name" value="XnlR_reg_dom"/>
</dbReference>
<keyword evidence="2" id="KW-0479">Metal-binding</keyword>
<feature type="region of interest" description="Disordered" evidence="8">
    <location>
        <begin position="1"/>
        <end position="25"/>
    </location>
</feature>
<keyword evidence="5" id="KW-0238">DNA-binding</keyword>
<sequence length="642" mass="70752">MSALQREETQACLVQDSQTSRPRPRNYVELLEDRVASLEHISTTTTARTDSSSVHHSGTAQSTSNAPGSTPSTNYYTSPEQGGGHSSGDLPSRVGMLDFRTLQIEPQYLGSSSAFAFSRIISLPLNRNLPPSAATTGSALGDQPSLTGTPCPLPDYDTAISLSNAYFKYIHPQYPFLHEPTFRTWEAKVYGASPESIHTELFGQALFFLNMVYAVAALLKNNTDAFAEQLYTSAQLHSDALANDSLESIQAILLCAMYSLRSLTGPSLWELSGLALRKCIGLGYHRSAKRHAPPANMLRHELRKRVFWVAQGLDCTMALRLGRPLGIPLQEIDAELPADVNDSCISEMGITAETGASSEPGQLGKSTITHANHVFRLRIIQARICTSLFSDTARLSVHDTAYQSRIQQLRADLDQWHATASPSTKPLAVDDLTMFNSTEWYDMNYSYTILLLYRNQLEAYEPSSDHIFSECVRASRSVCQGYRRLYIGTYRRYTWGTLSCLFLAGLVYLHCLWTVPSPWDLVALDDFSKTCTECTMVLVAISEGWRGAAPYRDTFEVLASRTMSMMINRDRSLPLQDFPPPSSSANLRGEGGGGEGGGGDQVDWNNWLRDAIEAGTLDGLDGFFGGFIEDFGRIDDIAGSIL</sequence>
<comment type="subcellular location">
    <subcellularLocation>
        <location evidence="1">Nucleus</location>
    </subcellularLocation>
</comment>
<evidence type="ECO:0000313" key="11">
    <source>
        <dbReference type="Proteomes" id="UP001160390"/>
    </source>
</evidence>
<dbReference type="PANTHER" id="PTHR47782">
    <property type="entry name" value="ZN(II)2CYS6 TRANSCRIPTION FACTOR (EUROFUNG)-RELATED"/>
    <property type="match status" value="1"/>
</dbReference>
<dbReference type="EMBL" id="CABFNP030000418">
    <property type="protein sequence ID" value="CAI6013957.1"/>
    <property type="molecule type" value="Genomic_DNA"/>
</dbReference>
<accession>A0AA35LNP4</accession>
<proteinExistence type="predicted"/>
<feature type="compositionally biased region" description="Polar residues" evidence="8">
    <location>
        <begin position="54"/>
        <end position="80"/>
    </location>
</feature>
<evidence type="ECO:0000256" key="7">
    <source>
        <dbReference type="ARBA" id="ARBA00023242"/>
    </source>
</evidence>